<proteinExistence type="predicted"/>
<dbReference type="Pfam" id="PF09550">
    <property type="entry name" value="Phage_TAC_6"/>
    <property type="match status" value="1"/>
</dbReference>
<comment type="caution">
    <text evidence="1">The sequence shown here is derived from an EMBL/GenBank/DDBJ whole genome shotgun (WGS) entry which is preliminary data.</text>
</comment>
<keyword evidence="2" id="KW-1185">Reference proteome</keyword>
<reference evidence="1 2" key="1">
    <citation type="submission" date="2018-05" db="EMBL/GenBank/DDBJ databases">
        <title>Description of Sphingomonas pokkalii sp nov, isolated from the rhizosphere of saline tolerant pokkali rice and its draft genome analysis.</title>
        <authorList>
            <person name="Menon R."/>
            <person name="Kumari S."/>
            <person name="Rameshkumar N."/>
        </authorList>
    </citation>
    <scope>NUCLEOTIDE SEQUENCE [LARGE SCALE GENOMIC DNA]</scope>
    <source>
        <strain evidence="1 2">L3B27</strain>
    </source>
</reference>
<dbReference type="Proteomes" id="UP000245890">
    <property type="component" value="Unassembled WGS sequence"/>
</dbReference>
<dbReference type="AlphaFoldDB" id="A0A2U0SC95"/>
<dbReference type="OrthoDB" id="7582980at2"/>
<dbReference type="EMBL" id="QENQ01000001">
    <property type="protein sequence ID" value="PVX28996.1"/>
    <property type="molecule type" value="Genomic_DNA"/>
</dbReference>
<protein>
    <submittedName>
        <fullName evidence="1">Phage tail assembly chaperone</fullName>
    </submittedName>
</protein>
<dbReference type="RefSeq" id="WP_116468438.1">
    <property type="nucleotide sequence ID" value="NZ_QENQ01000001.1"/>
</dbReference>
<accession>A0A2U0SC95</accession>
<name>A0A2U0SC95_9SPHN</name>
<sequence>MSRFSDQAARLAGMAGLAFGWSPDIFWRSTPAELAALIGAAAGEAGEPLTPDLLARLQEQFPDG</sequence>
<evidence type="ECO:0000313" key="2">
    <source>
        <dbReference type="Proteomes" id="UP000245890"/>
    </source>
</evidence>
<evidence type="ECO:0000313" key="1">
    <source>
        <dbReference type="EMBL" id="PVX28996.1"/>
    </source>
</evidence>
<organism evidence="1 2">
    <name type="scientific">Sphingomonas pokkalii</name>
    <dbReference type="NCBI Taxonomy" id="2175090"/>
    <lineage>
        <taxon>Bacteria</taxon>
        <taxon>Pseudomonadati</taxon>
        <taxon>Pseudomonadota</taxon>
        <taxon>Alphaproteobacteria</taxon>
        <taxon>Sphingomonadales</taxon>
        <taxon>Sphingomonadaceae</taxon>
        <taxon>Sphingomonas</taxon>
    </lineage>
</organism>
<dbReference type="InterPro" id="IPR019056">
    <property type="entry name" value="Phage_TAC_6"/>
</dbReference>
<gene>
    <name evidence="1" type="ORF">DD559_06325</name>
</gene>